<dbReference type="Gene3D" id="3.40.720.10">
    <property type="entry name" value="Alkaline Phosphatase, subunit A"/>
    <property type="match status" value="1"/>
</dbReference>
<dbReference type="GO" id="GO:0004035">
    <property type="term" value="F:alkaline phosphatase activity"/>
    <property type="evidence" value="ECO:0007669"/>
    <property type="project" value="UniProtKB-EC"/>
</dbReference>
<dbReference type="PANTHER" id="PTHR11596:SF5">
    <property type="entry name" value="ALKALINE PHOSPHATASE"/>
    <property type="match status" value="1"/>
</dbReference>
<evidence type="ECO:0000256" key="1">
    <source>
        <dbReference type="ARBA" id="ARBA00012647"/>
    </source>
</evidence>
<keyword evidence="2" id="KW-0597">Phosphoprotein</keyword>
<dbReference type="GO" id="GO:0046872">
    <property type="term" value="F:metal ion binding"/>
    <property type="evidence" value="ECO:0007669"/>
    <property type="project" value="UniProtKB-KW"/>
</dbReference>
<gene>
    <name evidence="5" type="primary">ALPL</name>
    <name evidence="5" type="ORF">NPIL_463101</name>
</gene>
<keyword evidence="6" id="KW-1185">Reference proteome</keyword>
<dbReference type="OrthoDB" id="6408787at2759"/>
<keyword evidence="3" id="KW-0862">Zinc</keyword>
<organism evidence="5 6">
    <name type="scientific">Nephila pilipes</name>
    <name type="common">Giant wood spider</name>
    <name type="synonym">Nephila maculata</name>
    <dbReference type="NCBI Taxonomy" id="299642"/>
    <lineage>
        <taxon>Eukaryota</taxon>
        <taxon>Metazoa</taxon>
        <taxon>Ecdysozoa</taxon>
        <taxon>Arthropoda</taxon>
        <taxon>Chelicerata</taxon>
        <taxon>Arachnida</taxon>
        <taxon>Araneae</taxon>
        <taxon>Araneomorphae</taxon>
        <taxon>Entelegynae</taxon>
        <taxon>Araneoidea</taxon>
        <taxon>Nephilidae</taxon>
        <taxon>Nephila</taxon>
    </lineage>
</organism>
<keyword evidence="4" id="KW-0732">Signal</keyword>
<sequence>MRQNRKITMKLFDFILMLDCSISELSMFWEKSGQKNLYASLRLQKNEKIAKNLILFLGDGMGMTTVTSTRIYKGQKKSRNGEDELLTFDEFPYVSLSKV</sequence>
<dbReference type="SUPFAM" id="SSF53649">
    <property type="entry name" value="Alkaline phosphatase-like"/>
    <property type="match status" value="1"/>
</dbReference>
<dbReference type="InterPro" id="IPR017850">
    <property type="entry name" value="Alkaline_phosphatase_core_sf"/>
</dbReference>
<dbReference type="PANTHER" id="PTHR11596">
    <property type="entry name" value="ALKALINE PHOSPHATASE"/>
    <property type="match status" value="1"/>
</dbReference>
<feature type="binding site" evidence="3">
    <location>
        <position position="59"/>
    </location>
    <ligand>
        <name>Zn(2+)</name>
        <dbReference type="ChEBI" id="CHEBI:29105"/>
        <label>2</label>
    </ligand>
</feature>
<evidence type="ECO:0000256" key="3">
    <source>
        <dbReference type="PIRSR" id="PIRSR601952-2"/>
    </source>
</evidence>
<comment type="cofactor">
    <cofactor evidence="3">
        <name>Mg(2+)</name>
        <dbReference type="ChEBI" id="CHEBI:18420"/>
    </cofactor>
    <text evidence="3">Binds 1 Mg(2+) ion.</text>
</comment>
<evidence type="ECO:0000256" key="4">
    <source>
        <dbReference type="SAM" id="SignalP"/>
    </source>
</evidence>
<feature type="binding site" evidence="3">
    <location>
        <position position="59"/>
    </location>
    <ligand>
        <name>Mg(2+)</name>
        <dbReference type="ChEBI" id="CHEBI:18420"/>
    </ligand>
</feature>
<dbReference type="EMBL" id="BMAW01077265">
    <property type="protein sequence ID" value="GFU05472.1"/>
    <property type="molecule type" value="Genomic_DNA"/>
</dbReference>
<keyword evidence="3" id="KW-0460">Magnesium</keyword>
<feature type="chain" id="PRO_5036490788" description="alkaline phosphatase" evidence="4">
    <location>
        <begin position="24"/>
        <end position="99"/>
    </location>
</feature>
<evidence type="ECO:0000256" key="2">
    <source>
        <dbReference type="ARBA" id="ARBA00022553"/>
    </source>
</evidence>
<feature type="signal peptide" evidence="4">
    <location>
        <begin position="1"/>
        <end position="23"/>
    </location>
</feature>
<dbReference type="AlphaFoldDB" id="A0A8X6Q3Z5"/>
<comment type="caution">
    <text evidence="5">The sequence shown here is derived from an EMBL/GenBank/DDBJ whole genome shotgun (WGS) entry which is preliminary data.</text>
</comment>
<dbReference type="EC" id="3.1.3.1" evidence="1"/>
<evidence type="ECO:0000313" key="6">
    <source>
        <dbReference type="Proteomes" id="UP000887013"/>
    </source>
</evidence>
<dbReference type="Proteomes" id="UP000887013">
    <property type="component" value="Unassembled WGS sequence"/>
</dbReference>
<dbReference type="Pfam" id="PF00245">
    <property type="entry name" value="Alk_phosphatase"/>
    <property type="match status" value="1"/>
</dbReference>
<name>A0A8X6Q3Z5_NEPPI</name>
<proteinExistence type="predicted"/>
<comment type="cofactor">
    <cofactor evidence="3">
        <name>Zn(2+)</name>
        <dbReference type="ChEBI" id="CHEBI:29105"/>
    </cofactor>
    <text evidence="3">Binds 2 Zn(2+) ions.</text>
</comment>
<keyword evidence="3" id="KW-0479">Metal-binding</keyword>
<dbReference type="InterPro" id="IPR001952">
    <property type="entry name" value="Alkaline_phosphatase"/>
</dbReference>
<reference evidence="5" key="1">
    <citation type="submission" date="2020-08" db="EMBL/GenBank/DDBJ databases">
        <title>Multicomponent nature underlies the extraordinary mechanical properties of spider dragline silk.</title>
        <authorList>
            <person name="Kono N."/>
            <person name="Nakamura H."/>
            <person name="Mori M."/>
            <person name="Yoshida Y."/>
            <person name="Ohtoshi R."/>
            <person name="Malay A.D."/>
            <person name="Moran D.A.P."/>
            <person name="Tomita M."/>
            <person name="Numata K."/>
            <person name="Arakawa K."/>
        </authorList>
    </citation>
    <scope>NUCLEOTIDE SEQUENCE</scope>
</reference>
<accession>A0A8X6Q3Z5</accession>
<protein>
    <recommendedName>
        <fullName evidence="1">alkaline phosphatase</fullName>
        <ecNumber evidence="1">3.1.3.1</ecNumber>
    </recommendedName>
</protein>
<evidence type="ECO:0000313" key="5">
    <source>
        <dbReference type="EMBL" id="GFU05472.1"/>
    </source>
</evidence>